<organism evidence="11 12">
    <name type="scientific">Luminiphilus syltensis NOR5-1B</name>
    <dbReference type="NCBI Taxonomy" id="565045"/>
    <lineage>
        <taxon>Bacteria</taxon>
        <taxon>Pseudomonadati</taxon>
        <taxon>Pseudomonadota</taxon>
        <taxon>Gammaproteobacteria</taxon>
        <taxon>Cellvibrionales</taxon>
        <taxon>Halieaceae</taxon>
        <taxon>Luminiphilus</taxon>
    </lineage>
</organism>
<evidence type="ECO:0000256" key="2">
    <source>
        <dbReference type="ARBA" id="ARBA00022695"/>
    </source>
</evidence>
<dbReference type="Gene3D" id="1.10.3210.10">
    <property type="entry name" value="Hypothetical protein af1432"/>
    <property type="match status" value="1"/>
</dbReference>
<sequence length="440" mass="50289">MQFDLFHTYTVDAHTLEVLAYTRRFYRADFTDKFPVSTRIAQRLRRPALLYIAALYHDIGKGRGGDHSELGAVDARDFCERHSINEHDTELIVWLVKNHLLMSSVAQRKDISDPEEIQRFAEFCGSEERLDYLYTLTVADINGTNPELWNAWRGSLLRQLYTETRRALDRGLSNPLGRNQVIEQTKREAAKLLEYRGFFGDDLEAIWELRGEDYFLRERAEDIAWHTEAIADHENIEAPLVLVRHPLDSPVANTTQIFVHAQDKPELLVRICIELELLHLSIHDARIYTGTDGATLNTFYVLNSDGSPIASDEANLDYIRSSIETGLASNKSRSSTRRTPRQLKSFVMPTETHIRQDLDRGWTILEVATPDRPGLLARLGALFIDHGVALQSAKIQTLGERVEDVFFVTDMQGRALTNNTTLEHLQTAIRETLDGEMKQQ</sequence>
<feature type="domain" description="HD" evidence="10">
    <location>
        <begin position="11"/>
        <end position="133"/>
    </location>
</feature>
<dbReference type="GO" id="GO:0008773">
    <property type="term" value="F:[protein-PII] uridylyltransferase activity"/>
    <property type="evidence" value="ECO:0007669"/>
    <property type="project" value="UniProtKB-UniRule"/>
</dbReference>
<dbReference type="OrthoDB" id="9758038at2"/>
<dbReference type="CDD" id="cd00077">
    <property type="entry name" value="HDc"/>
    <property type="match status" value="1"/>
</dbReference>
<dbReference type="EC" id="2.7.7.59" evidence="8"/>
<dbReference type="GO" id="GO:0006808">
    <property type="term" value="P:regulation of nitrogen utilization"/>
    <property type="evidence" value="ECO:0007669"/>
    <property type="project" value="UniProtKB-UniRule"/>
</dbReference>
<dbReference type="SMART" id="SM00471">
    <property type="entry name" value="HDc"/>
    <property type="match status" value="1"/>
</dbReference>
<dbReference type="AlphaFoldDB" id="B8KYA3"/>
<keyword evidence="12" id="KW-1185">Reference proteome</keyword>
<dbReference type="PROSITE" id="PS51831">
    <property type="entry name" value="HD"/>
    <property type="match status" value="1"/>
</dbReference>
<comment type="catalytic activity">
    <reaction evidence="7">
        <text>guanosine 3',5'-bis(diphosphate) + H2O = GDP + diphosphate + H(+)</text>
        <dbReference type="Rhea" id="RHEA:14253"/>
        <dbReference type="ChEBI" id="CHEBI:15377"/>
        <dbReference type="ChEBI" id="CHEBI:15378"/>
        <dbReference type="ChEBI" id="CHEBI:33019"/>
        <dbReference type="ChEBI" id="CHEBI:58189"/>
        <dbReference type="ChEBI" id="CHEBI:77828"/>
        <dbReference type="EC" id="3.1.7.2"/>
    </reaction>
</comment>
<evidence type="ECO:0000256" key="8">
    <source>
        <dbReference type="HAMAP-Rule" id="MF_00277"/>
    </source>
</evidence>
<feature type="region of interest" description="Uridylyltransferase" evidence="8">
    <location>
        <position position="1"/>
    </location>
</feature>
<evidence type="ECO:0000259" key="9">
    <source>
        <dbReference type="PROSITE" id="PS51671"/>
    </source>
</evidence>
<protein>
    <recommendedName>
        <fullName evidence="8">Bifunctional uridylyltransferase/uridylyl-removing enzyme</fullName>
        <shortName evidence="8">UTase/UR</shortName>
    </recommendedName>
    <alternativeName>
        <fullName evidence="8">Bifunctional [protein-PII] modification enzyme</fullName>
    </alternativeName>
    <alternativeName>
        <fullName evidence="8">Bifunctional nitrogen sensor protein</fullName>
    </alternativeName>
    <domain>
        <recommendedName>
            <fullName evidence="8">[Protein-PII] uridylyltransferase</fullName>
            <shortName evidence="8">PII uridylyltransferase</shortName>
            <shortName evidence="8">UTase</shortName>
            <ecNumber evidence="8">2.7.7.59</ecNumber>
        </recommendedName>
    </domain>
    <domain>
        <recommendedName>
            <fullName evidence="8">[Protein-PII]-UMP uridylyl-removing enzyme</fullName>
            <shortName evidence="8">UR</shortName>
            <ecNumber evidence="8">3.1.4.-</ecNumber>
        </recommendedName>
    </domain>
</protein>
<dbReference type="CDD" id="cd04899">
    <property type="entry name" value="ACT_ACR-UUR-like_2"/>
    <property type="match status" value="1"/>
</dbReference>
<comment type="function">
    <text evidence="8">Modifies, by uridylylation and deuridylylation, the PII regulatory proteins (GlnB and homologs), in response to the nitrogen status of the cell that GlnD senses through the glutamine level. Under low glutamine levels, catalyzes the conversion of the PII proteins and UTP to PII-UMP and PPi, while under higher glutamine levels, GlnD hydrolyzes PII-UMP to PII and UMP (deuridylylation). Thus, controls uridylylation state and activity of the PII proteins, and plays an important role in the regulation of nitrogen metabolism.</text>
</comment>
<comment type="similarity">
    <text evidence="8">Belongs to the GlnD family.</text>
</comment>
<dbReference type="CDD" id="cd04900">
    <property type="entry name" value="ACT_UUR-like_1"/>
    <property type="match status" value="1"/>
</dbReference>
<evidence type="ECO:0000256" key="7">
    <source>
        <dbReference type="ARBA" id="ARBA00047968"/>
    </source>
</evidence>
<evidence type="ECO:0000256" key="4">
    <source>
        <dbReference type="ARBA" id="ARBA00022801"/>
    </source>
</evidence>
<evidence type="ECO:0000259" key="10">
    <source>
        <dbReference type="PROSITE" id="PS51831"/>
    </source>
</evidence>
<keyword evidence="5 8" id="KW-0460">Magnesium</keyword>
<dbReference type="EC" id="3.1.4.-" evidence="8"/>
<dbReference type="Proteomes" id="UP000004699">
    <property type="component" value="Unassembled WGS sequence"/>
</dbReference>
<dbReference type="SUPFAM" id="SSF55021">
    <property type="entry name" value="ACT-like"/>
    <property type="match status" value="2"/>
</dbReference>
<dbReference type="RefSeq" id="WP_009019607.1">
    <property type="nucleotide sequence ID" value="NZ_DS999411.1"/>
</dbReference>
<dbReference type="SUPFAM" id="SSF109604">
    <property type="entry name" value="HD-domain/PDEase-like"/>
    <property type="match status" value="1"/>
</dbReference>
<accession>B8KYA3</accession>
<keyword evidence="4 8" id="KW-0378">Hydrolase</keyword>
<gene>
    <name evidence="11" type="primary">glnD_2</name>
    <name evidence="8" type="synonym">glnD</name>
    <name evidence="11" type="ORF">NOR51B_799</name>
</gene>
<dbReference type="STRING" id="565045.NOR51B_799"/>
<dbReference type="Pfam" id="PF01966">
    <property type="entry name" value="HD"/>
    <property type="match status" value="1"/>
</dbReference>
<comment type="caution">
    <text evidence="8">Lacks conserved residue(s) required for the propagation of feature annotation.</text>
</comment>
<evidence type="ECO:0000256" key="6">
    <source>
        <dbReference type="ARBA" id="ARBA00023268"/>
    </source>
</evidence>
<dbReference type="PROSITE" id="PS51671">
    <property type="entry name" value="ACT"/>
    <property type="match status" value="2"/>
</dbReference>
<evidence type="ECO:0000313" key="12">
    <source>
        <dbReference type="Proteomes" id="UP000004699"/>
    </source>
</evidence>
<dbReference type="EMBL" id="DS999411">
    <property type="protein sequence ID" value="EED34859.1"/>
    <property type="molecule type" value="Genomic_DNA"/>
</dbReference>
<dbReference type="PANTHER" id="PTHR47320">
    <property type="entry name" value="BIFUNCTIONAL URIDYLYLTRANSFERASE/URIDYLYL-REMOVING ENZYME"/>
    <property type="match status" value="1"/>
</dbReference>
<comment type="catalytic activity">
    <reaction evidence="8">
        <text>[protein-PII]-L-tyrosine + UTP = [protein-PII]-uridylyl-L-tyrosine + diphosphate</text>
        <dbReference type="Rhea" id="RHEA:13673"/>
        <dbReference type="Rhea" id="RHEA-COMP:12147"/>
        <dbReference type="Rhea" id="RHEA-COMP:12148"/>
        <dbReference type="ChEBI" id="CHEBI:33019"/>
        <dbReference type="ChEBI" id="CHEBI:46398"/>
        <dbReference type="ChEBI" id="CHEBI:46858"/>
        <dbReference type="ChEBI" id="CHEBI:90602"/>
        <dbReference type="EC" id="2.7.7.59"/>
    </reaction>
</comment>
<comment type="cofactor">
    <cofactor evidence="8">
        <name>Mg(2+)</name>
        <dbReference type="ChEBI" id="CHEBI:18420"/>
    </cofactor>
</comment>
<dbReference type="InterPro" id="IPR045865">
    <property type="entry name" value="ACT-like_dom_sf"/>
</dbReference>
<dbReference type="InterPro" id="IPR010043">
    <property type="entry name" value="UTase/UR"/>
</dbReference>
<evidence type="ECO:0000256" key="5">
    <source>
        <dbReference type="ARBA" id="ARBA00022842"/>
    </source>
</evidence>
<dbReference type="HOGENOM" id="CLU_050674_0_0_6"/>
<dbReference type="GO" id="GO:0008893">
    <property type="term" value="F:guanosine-3',5'-bis(diphosphate) 3'-diphosphatase activity"/>
    <property type="evidence" value="ECO:0007669"/>
    <property type="project" value="UniProtKB-EC"/>
</dbReference>
<evidence type="ECO:0000313" key="11">
    <source>
        <dbReference type="EMBL" id="EED34859.1"/>
    </source>
</evidence>
<keyword evidence="3" id="KW-0677">Repeat</keyword>
<dbReference type="eggNOG" id="COG2844">
    <property type="taxonomic scope" value="Bacteria"/>
</dbReference>
<keyword evidence="2 8" id="KW-0548">Nucleotidyltransferase</keyword>
<dbReference type="HAMAP" id="MF_00277">
    <property type="entry name" value="PII_uridylyl_transf"/>
    <property type="match status" value="1"/>
</dbReference>
<dbReference type="InterPro" id="IPR002912">
    <property type="entry name" value="ACT_dom"/>
</dbReference>
<comment type="activity regulation">
    <text evidence="8">Uridylyltransferase (UTase) activity is inhibited by glutamine, while glutamine activates uridylyl-removing (UR) activity.</text>
</comment>
<reference evidence="12" key="1">
    <citation type="journal article" date="2013" name="BMC Microbiol.">
        <title>Taxonomy and evolution of bacteriochlorophyll a-containing members of the OM60/NOR5 clade of marine gammaproteobacteria: description of Luminiphilus syltensis gen. nov., sp. nov., reclassification of Haliea rubra as Pseudohaliea rubra gen. nov., comb. nov., and emendation of Chromatocurvus halotolerans.</title>
        <authorList>
            <person name="Spring S."/>
            <person name="Riedel T."/>
            <person name="Sproer C."/>
            <person name="Yan S."/>
            <person name="Harder J."/>
            <person name="Fuchs B.M."/>
        </authorList>
    </citation>
    <scope>NUCLEOTIDE SEQUENCE [LARGE SCALE GENOMIC DNA]</scope>
    <source>
        <strain evidence="12">NOR51-B</strain>
    </source>
</reference>
<feature type="domain" description="ACT" evidence="9">
    <location>
        <begin position="256"/>
        <end position="341"/>
    </location>
</feature>
<evidence type="ECO:0000256" key="1">
    <source>
        <dbReference type="ARBA" id="ARBA00022679"/>
    </source>
</evidence>
<name>B8KYA3_9GAMM</name>
<dbReference type="InterPro" id="IPR003607">
    <property type="entry name" value="HD/PDEase_dom"/>
</dbReference>
<dbReference type="InterPro" id="IPR006674">
    <property type="entry name" value="HD_domain"/>
</dbReference>
<comment type="catalytic activity">
    <reaction evidence="8">
        <text>[protein-PII]-uridylyl-L-tyrosine + H2O = [protein-PII]-L-tyrosine + UMP + H(+)</text>
        <dbReference type="Rhea" id="RHEA:48600"/>
        <dbReference type="Rhea" id="RHEA-COMP:12147"/>
        <dbReference type="Rhea" id="RHEA-COMP:12148"/>
        <dbReference type="ChEBI" id="CHEBI:15377"/>
        <dbReference type="ChEBI" id="CHEBI:15378"/>
        <dbReference type="ChEBI" id="CHEBI:46858"/>
        <dbReference type="ChEBI" id="CHEBI:57865"/>
        <dbReference type="ChEBI" id="CHEBI:90602"/>
    </reaction>
</comment>
<feature type="domain" description="ACT" evidence="9">
    <location>
        <begin position="364"/>
        <end position="440"/>
    </location>
</feature>
<dbReference type="PANTHER" id="PTHR47320:SF1">
    <property type="entry name" value="BIFUNCTIONAL URIDYLYLTRANSFERASE_URIDYLYL-REMOVING ENZYME"/>
    <property type="match status" value="1"/>
</dbReference>
<comment type="domain">
    <text evidence="8">Has four distinct domains: an N-terminal nucleotidyltransferase (NT) domain responsible for UTase activity, a central HD domain that encodes UR activity, and two C-terminal ACT domains that seem to have a role in glutamine sensing.</text>
</comment>
<evidence type="ECO:0000256" key="3">
    <source>
        <dbReference type="ARBA" id="ARBA00022737"/>
    </source>
</evidence>
<keyword evidence="6 8" id="KW-0511">Multifunctional enzyme</keyword>
<keyword evidence="1 8" id="KW-0808">Transferase</keyword>
<dbReference type="GO" id="GO:0008081">
    <property type="term" value="F:phosphoric diester hydrolase activity"/>
    <property type="evidence" value="ECO:0007669"/>
    <property type="project" value="UniProtKB-UniRule"/>
</dbReference>
<proteinExistence type="inferred from homology"/>